<dbReference type="AlphaFoldDB" id="A0A640SZ87"/>
<protein>
    <submittedName>
        <fullName evidence="3">Lanthionine synthetase</fullName>
    </submittedName>
</protein>
<dbReference type="Proteomes" id="UP000430079">
    <property type="component" value="Unassembled WGS sequence"/>
</dbReference>
<evidence type="ECO:0000259" key="2">
    <source>
        <dbReference type="Pfam" id="PF13575"/>
    </source>
</evidence>
<comment type="caution">
    <text evidence="3">The sequence shown here is derived from an EMBL/GenBank/DDBJ whole genome shotgun (WGS) entry which is preliminary data.</text>
</comment>
<feature type="binding site" evidence="1">
    <location>
        <position position="835"/>
    </location>
    <ligand>
        <name>Zn(2+)</name>
        <dbReference type="ChEBI" id="CHEBI:29105"/>
    </ligand>
</feature>
<feature type="domain" description="Lantibiotic biosynthesis protein dehydration" evidence="2">
    <location>
        <begin position="127"/>
        <end position="496"/>
    </location>
</feature>
<name>A0A640SZ87_9ACTN</name>
<dbReference type="GO" id="GO:0031179">
    <property type="term" value="P:peptide modification"/>
    <property type="evidence" value="ECO:0007669"/>
    <property type="project" value="InterPro"/>
</dbReference>
<evidence type="ECO:0000313" key="4">
    <source>
        <dbReference type="Proteomes" id="UP000430079"/>
    </source>
</evidence>
<dbReference type="PIRSF" id="PIRSF037228">
    <property type="entry name" value="Lant_mod_RumM"/>
    <property type="match status" value="1"/>
</dbReference>
<proteinExistence type="predicted"/>
<dbReference type="Pfam" id="PF05147">
    <property type="entry name" value="LANC_like"/>
    <property type="match status" value="1"/>
</dbReference>
<dbReference type="NCBIfam" id="TIGR03897">
    <property type="entry name" value="lanti_2_LanM"/>
    <property type="match status" value="1"/>
</dbReference>
<accession>A0A640SZ87</accession>
<dbReference type="EMBL" id="BLIO01000001">
    <property type="protein sequence ID" value="GFE16358.1"/>
    <property type="molecule type" value="Genomic_DNA"/>
</dbReference>
<dbReference type="SMART" id="SM01260">
    <property type="entry name" value="LANC_like"/>
    <property type="match status" value="1"/>
</dbReference>
<keyword evidence="1" id="KW-0862">Zinc</keyword>
<gene>
    <name evidence="3" type="ORF">Sgleb_44050</name>
</gene>
<dbReference type="InterPro" id="IPR007822">
    <property type="entry name" value="LANC-like"/>
</dbReference>
<evidence type="ECO:0000313" key="3">
    <source>
        <dbReference type="EMBL" id="GFE16358.1"/>
    </source>
</evidence>
<keyword evidence="4" id="KW-1185">Reference proteome</keyword>
<reference evidence="3 4" key="1">
    <citation type="submission" date="2019-12" db="EMBL/GenBank/DDBJ databases">
        <title>Whole genome shotgun sequence of Streptomyces hygroscopicus subsp. glebosus NBRC 13786.</title>
        <authorList>
            <person name="Ichikawa N."/>
            <person name="Kimura A."/>
            <person name="Kitahashi Y."/>
            <person name="Komaki H."/>
            <person name="Tamura T."/>
        </authorList>
    </citation>
    <scope>NUCLEOTIDE SEQUENCE [LARGE SCALE GENOMIC DNA]</scope>
    <source>
        <strain evidence="3 4">NBRC 13786</strain>
    </source>
</reference>
<dbReference type="SUPFAM" id="SSF158745">
    <property type="entry name" value="LanC-like"/>
    <property type="match status" value="1"/>
</dbReference>
<dbReference type="GO" id="GO:0046872">
    <property type="term" value="F:metal ion binding"/>
    <property type="evidence" value="ECO:0007669"/>
    <property type="project" value="UniProtKB-KW"/>
</dbReference>
<sequence>MSAFDGAVLEILTAPAPTEDDLPSDVARHWASEKEQYPFQRIIRALATQVCRPDLVATHGALFGNRDGITLQLLTRAENRLRITCTRSLVAAINAASASGELTGETGHERYLDFLTTFTAERLGETFPLLHSAVGHLIRNTAAAFGELCERLSADRQAIAETFGIACSDAVTSIGQADGDAHAHGRSVSILTFASGARLAYKPRDISCEAAYEEIVTHVNRHAGTSLPAARALECGGYGYVEYVQAEDVSDISPQFMKSCGELAAVFLLLDARDMHFENIVATRRGPVPVDLETLMHPARVHVGPRPEAEGNAYDVIARSLYGIGILPLVMAGKDEDSGHVDLGFLGGENKGTSPFKGLVFENPFTDKIKVVLRAEEAGQRSTVVQTAGEEDIQHLAEEMADGFATTARALARGRDAWTEMLTRVARGMRVRYVHNPTALYAQSLRMAASAAAMAAPATSLGLLKRIAITSKTSDRGIIAAELRQMSERDVPYFAAEATGTVLYDADGNDTGARLPQTPLARALEKAAELDESTIGQQLTLLHSAFCSRFPDNHLTGTTTWQAEPATSHGGSLHDVARHIADNLVASGLPDKFAHLPRTWIGPLASAQAERVWPCGVLGYDLYTGRTGPALALAAAGRVLGDETYRGAARQIFATSAEILAGQRYEQRSVQQTGPGAYTGLTGLLFALDTAGRLLEEPGWRQAAQDAVPLAVEGIEGERAGADVIGGIAGTATMLAAVGGPHAAQALPGLTKMLCTMVEGGHGSWFDQSGFAHGVAGLLHALSVLRPHTGDQDLRRQVDTAIGLLLDRLAVFYDTVEDNWFSNIGAPDRFSTGWCHGAAGISLALLACVEHTGNERARTWLGQALTNTVEQGFGRNLTWCHGDLGNHDVLSDAAARLGDGQLAGQVSAIEDTLLRPDVFLRKGADSRSRYAHTNSIMVGTSGVLLHLLNRISPGMRLSPLSLTGGARG</sequence>
<organism evidence="3 4">
    <name type="scientific">Streptomyces glebosus</name>
    <dbReference type="NCBI Taxonomy" id="249580"/>
    <lineage>
        <taxon>Bacteria</taxon>
        <taxon>Bacillati</taxon>
        <taxon>Actinomycetota</taxon>
        <taxon>Actinomycetes</taxon>
        <taxon>Kitasatosporales</taxon>
        <taxon>Streptomycetaceae</taxon>
        <taxon>Streptomyces</taxon>
    </lineage>
</organism>
<dbReference type="InterPro" id="IPR017146">
    <property type="entry name" value="Lanti_2_LanM"/>
</dbReference>
<keyword evidence="1" id="KW-0479">Metal-binding</keyword>
<evidence type="ECO:0000256" key="1">
    <source>
        <dbReference type="PIRSR" id="PIRSR607822-1"/>
    </source>
</evidence>
<feature type="binding site" evidence="1">
    <location>
        <position position="881"/>
    </location>
    <ligand>
        <name>Zn(2+)</name>
        <dbReference type="ChEBI" id="CHEBI:29105"/>
    </ligand>
</feature>
<dbReference type="PRINTS" id="PR01950">
    <property type="entry name" value="LANCSUPER"/>
</dbReference>
<feature type="binding site" evidence="1">
    <location>
        <position position="880"/>
    </location>
    <ligand>
        <name>Zn(2+)</name>
        <dbReference type="ChEBI" id="CHEBI:29105"/>
    </ligand>
</feature>
<dbReference type="InterPro" id="IPR025410">
    <property type="entry name" value="Lant_dehyd"/>
</dbReference>
<dbReference type="CDD" id="cd04792">
    <property type="entry name" value="LanM-like"/>
    <property type="match status" value="1"/>
</dbReference>
<dbReference type="Gene3D" id="1.50.10.20">
    <property type="match status" value="1"/>
</dbReference>
<dbReference type="Pfam" id="PF13575">
    <property type="entry name" value="DUF4135"/>
    <property type="match status" value="1"/>
</dbReference>